<dbReference type="EMBL" id="SNSC02000015">
    <property type="protein sequence ID" value="TID17821.1"/>
    <property type="molecule type" value="Genomic_DNA"/>
</dbReference>
<evidence type="ECO:0000313" key="1">
    <source>
        <dbReference type="EMBL" id="TID17821.1"/>
    </source>
</evidence>
<dbReference type="AlphaFoldDB" id="A0A4Z1NTG4"/>
<name>A0A4Z1NTG4_9PEZI</name>
<gene>
    <name evidence="1" type="ORF">E6O75_ATG10466</name>
</gene>
<comment type="caution">
    <text evidence="1">The sequence shown here is derived from an EMBL/GenBank/DDBJ whole genome shotgun (WGS) entry which is preliminary data.</text>
</comment>
<evidence type="ECO:0000313" key="2">
    <source>
        <dbReference type="Proteomes" id="UP000298493"/>
    </source>
</evidence>
<proteinExistence type="predicted"/>
<accession>A0A4Z1NTG4</accession>
<protein>
    <submittedName>
        <fullName evidence="1">Uncharacterized protein</fullName>
    </submittedName>
</protein>
<sequence length="93" mass="10955">MAGLRHLETLSKAGFTLQVRTEHSTQTLTVYAESSMKQSTRASVSLRKWQLVQEKMLTHDFFILYDSRTWECECIQSLLHIFHRELQRRIASI</sequence>
<reference evidence="1 2" key="1">
    <citation type="submission" date="2019-04" db="EMBL/GenBank/DDBJ databases">
        <title>High contiguity whole genome sequence and gene annotation resource for two Venturia nashicola isolates.</title>
        <authorList>
            <person name="Prokchorchik M."/>
            <person name="Won K."/>
            <person name="Lee Y."/>
            <person name="Choi E.D."/>
            <person name="Segonzac C."/>
            <person name="Sohn K.H."/>
        </authorList>
    </citation>
    <scope>NUCLEOTIDE SEQUENCE [LARGE SCALE GENOMIC DNA]</scope>
    <source>
        <strain evidence="1 2">PRI2</strain>
    </source>
</reference>
<organism evidence="1 2">
    <name type="scientific">Venturia nashicola</name>
    <dbReference type="NCBI Taxonomy" id="86259"/>
    <lineage>
        <taxon>Eukaryota</taxon>
        <taxon>Fungi</taxon>
        <taxon>Dikarya</taxon>
        <taxon>Ascomycota</taxon>
        <taxon>Pezizomycotina</taxon>
        <taxon>Dothideomycetes</taxon>
        <taxon>Pleosporomycetidae</taxon>
        <taxon>Venturiales</taxon>
        <taxon>Venturiaceae</taxon>
        <taxon>Venturia</taxon>
    </lineage>
</organism>
<keyword evidence="2" id="KW-1185">Reference proteome</keyword>
<dbReference type="Proteomes" id="UP000298493">
    <property type="component" value="Unassembled WGS sequence"/>
</dbReference>